<sequence length="229" mass="26016">MLDPKKKEITRLLIGYYYIKNAKTVGNDPNVFQWLRLNPSEIPRPHVIFEKLWDPSMINEMCKHSVLNIAFPTLAMAIDSPGRNRVYLRNSVNTCRNKSQEKIVYVVHAEQIIQTNCPSPCNDAAPPYNRLIDHCALIYNARGASFPGFETHLKLLIRDEYARVIVITETRDGLEGAQQLAGDLGYTLMLTVPPMWASAGVWVLANPKYLSLEEVERTNNGIEFNILKS</sequence>
<evidence type="ECO:0000313" key="2">
    <source>
        <dbReference type="Proteomes" id="UP000188268"/>
    </source>
</evidence>
<keyword evidence="2" id="KW-1185">Reference proteome</keyword>
<comment type="caution">
    <text evidence="1">The sequence shown here is derived from an EMBL/GenBank/DDBJ whole genome shotgun (WGS) entry which is preliminary data.</text>
</comment>
<protein>
    <submittedName>
        <fullName evidence="1">Uncharacterized protein</fullName>
    </submittedName>
</protein>
<dbReference type="Proteomes" id="UP000188268">
    <property type="component" value="Unassembled WGS sequence"/>
</dbReference>
<evidence type="ECO:0000313" key="1">
    <source>
        <dbReference type="EMBL" id="OMO75623.1"/>
    </source>
</evidence>
<gene>
    <name evidence="1" type="ORF">CCACVL1_16116</name>
</gene>
<dbReference type="EMBL" id="AWWV01010996">
    <property type="protein sequence ID" value="OMO75623.1"/>
    <property type="molecule type" value="Genomic_DNA"/>
</dbReference>
<dbReference type="Gramene" id="OMO75623">
    <property type="protein sequence ID" value="OMO75623"/>
    <property type="gene ID" value="CCACVL1_16116"/>
</dbReference>
<proteinExistence type="predicted"/>
<organism evidence="1 2">
    <name type="scientific">Corchorus capsularis</name>
    <name type="common">Jute</name>
    <dbReference type="NCBI Taxonomy" id="210143"/>
    <lineage>
        <taxon>Eukaryota</taxon>
        <taxon>Viridiplantae</taxon>
        <taxon>Streptophyta</taxon>
        <taxon>Embryophyta</taxon>
        <taxon>Tracheophyta</taxon>
        <taxon>Spermatophyta</taxon>
        <taxon>Magnoliopsida</taxon>
        <taxon>eudicotyledons</taxon>
        <taxon>Gunneridae</taxon>
        <taxon>Pentapetalae</taxon>
        <taxon>rosids</taxon>
        <taxon>malvids</taxon>
        <taxon>Malvales</taxon>
        <taxon>Malvaceae</taxon>
        <taxon>Grewioideae</taxon>
        <taxon>Apeibeae</taxon>
        <taxon>Corchorus</taxon>
    </lineage>
</organism>
<dbReference type="AlphaFoldDB" id="A0A1R3HZ49"/>
<accession>A0A1R3HZ49</accession>
<name>A0A1R3HZ49_COCAP</name>
<dbReference type="OrthoDB" id="10515675at2759"/>
<reference evidence="1 2" key="1">
    <citation type="submission" date="2013-09" db="EMBL/GenBank/DDBJ databases">
        <title>Corchorus capsularis genome sequencing.</title>
        <authorList>
            <person name="Alam M."/>
            <person name="Haque M.S."/>
            <person name="Islam M.S."/>
            <person name="Emdad E.M."/>
            <person name="Islam M.M."/>
            <person name="Ahmed B."/>
            <person name="Halim A."/>
            <person name="Hossen Q.M.M."/>
            <person name="Hossain M.Z."/>
            <person name="Ahmed R."/>
            <person name="Khan M.M."/>
            <person name="Islam R."/>
            <person name="Rashid M.M."/>
            <person name="Khan S.A."/>
            <person name="Rahman M.S."/>
            <person name="Alam M."/>
        </authorList>
    </citation>
    <scope>NUCLEOTIDE SEQUENCE [LARGE SCALE GENOMIC DNA]</scope>
    <source>
        <strain evidence="2">cv. CVL-1</strain>
        <tissue evidence="1">Whole seedling</tissue>
    </source>
</reference>